<evidence type="ECO:0000313" key="1">
    <source>
        <dbReference type="EMBL" id="MEY9473251.1"/>
    </source>
</evidence>
<accession>A0ABV4GMT9</accession>
<evidence type="ECO:0000313" key="2">
    <source>
        <dbReference type="Proteomes" id="UP001565474"/>
    </source>
</evidence>
<keyword evidence="2" id="KW-1185">Reference proteome</keyword>
<proteinExistence type="predicted"/>
<dbReference type="Proteomes" id="UP001565474">
    <property type="component" value="Unassembled WGS sequence"/>
</dbReference>
<sequence length="59" mass="6452">MRGTFFSLQAVDHGEGLAIVRIASMVLSSRLLLSLIRFFFSLELLTGAVLHEILPGLHG</sequence>
<comment type="caution">
    <text evidence="1">The sequence shown here is derived from an EMBL/GenBank/DDBJ whole genome shotgun (WGS) entry which is preliminary data.</text>
</comment>
<gene>
    <name evidence="1" type="ORF">ABH992_005650</name>
</gene>
<reference evidence="1 2" key="1">
    <citation type="submission" date="2024-07" db="EMBL/GenBank/DDBJ databases">
        <title>Genomic Encyclopedia of Type Strains, Phase V (KMG-V): Genome sequencing to study the core and pangenomes of soil and plant-associated prokaryotes.</title>
        <authorList>
            <person name="Whitman W."/>
        </authorList>
    </citation>
    <scope>NUCLEOTIDE SEQUENCE [LARGE SCALE GENOMIC DNA]</scope>
    <source>
        <strain evidence="1 2">USDA 222</strain>
    </source>
</reference>
<name>A0ABV4GMT9_9BRAD</name>
<dbReference type="EMBL" id="JBGBZN010000002">
    <property type="protein sequence ID" value="MEY9473251.1"/>
    <property type="molecule type" value="Genomic_DNA"/>
</dbReference>
<organism evidence="1 2">
    <name type="scientific">Bradyrhizobium yuanmingense</name>
    <dbReference type="NCBI Taxonomy" id="108015"/>
    <lineage>
        <taxon>Bacteria</taxon>
        <taxon>Pseudomonadati</taxon>
        <taxon>Pseudomonadota</taxon>
        <taxon>Alphaproteobacteria</taxon>
        <taxon>Hyphomicrobiales</taxon>
        <taxon>Nitrobacteraceae</taxon>
        <taxon>Bradyrhizobium</taxon>
    </lineage>
</organism>
<protein>
    <submittedName>
        <fullName evidence="1">Uncharacterized protein</fullName>
    </submittedName>
</protein>